<reference evidence="2" key="1">
    <citation type="submission" date="2022-11" db="UniProtKB">
        <authorList>
            <consortium name="WormBaseParasite"/>
        </authorList>
    </citation>
    <scope>IDENTIFICATION</scope>
</reference>
<dbReference type="AlphaFoldDB" id="A0A915IVM8"/>
<accession>A0A915IVM8</accession>
<dbReference type="Proteomes" id="UP000887565">
    <property type="component" value="Unplaced"/>
</dbReference>
<evidence type="ECO:0000313" key="1">
    <source>
        <dbReference type="Proteomes" id="UP000887565"/>
    </source>
</evidence>
<proteinExistence type="predicted"/>
<evidence type="ECO:0000313" key="2">
    <source>
        <dbReference type="WBParaSite" id="nRc.2.0.1.t17450-RA"/>
    </source>
</evidence>
<organism evidence="1 2">
    <name type="scientific">Romanomermis culicivorax</name>
    <name type="common">Nematode worm</name>
    <dbReference type="NCBI Taxonomy" id="13658"/>
    <lineage>
        <taxon>Eukaryota</taxon>
        <taxon>Metazoa</taxon>
        <taxon>Ecdysozoa</taxon>
        <taxon>Nematoda</taxon>
        <taxon>Enoplea</taxon>
        <taxon>Dorylaimia</taxon>
        <taxon>Mermithida</taxon>
        <taxon>Mermithoidea</taxon>
        <taxon>Mermithidae</taxon>
        <taxon>Romanomermis</taxon>
    </lineage>
</organism>
<name>A0A915IVM8_ROMCU</name>
<dbReference type="WBParaSite" id="nRc.2.0.1.t17450-RA">
    <property type="protein sequence ID" value="nRc.2.0.1.t17450-RA"/>
    <property type="gene ID" value="nRc.2.0.1.g17450"/>
</dbReference>
<keyword evidence="1" id="KW-1185">Reference proteome</keyword>
<sequence length="784" mass="89273">MRIKFDEKNHVIKLVYAHDISGRINLEFRTIALTAEDPRSLNDLSKYAFTVDELSELMKNFHIDDFSIQKSRNFDTVAHYLMGQLLTVRSIDSENNANFPKYVLKYEQGSLSNDVKSLIMHTKFGVLAVNLIRESNDVYVNQFVKAIERSYMVMDDEPGVFSVMEGLLHVDINFNSDSTKVRIRGGNTSPQGSITTFTVQGVLIPCIIPQSFIEELESNRPAEISNRLTKMLYELSIPQRHVGSFMTGFFSYSHVILPYSSMNTVSLLRIDQNSYVNALLLQQQASDHLWNTGTQENSPDGLVMVKLWSVHSNVPLPTMKFHVKINSDIRNPFKYMEIVEKHHFRHESRTSETMCSTVHRKKRYSQSDCEPFMDDEKNIFEKDGQSDEISMNSEALLRYVKQNKRAPGKVKQLFHTARKMANIQGAHFLKQVTGVHARQLLEILATTEIPHKLRMIGKWSNRLTMSIMYKNIAVDLYNGNYGGAIFGTTLLGSGYVVPKAVSFMGSYLKTNEIANKIFITSAPFLRRFASGFNIYSLVSSIKQYSHTKDNKDMAGLRGLYSIWDHISKPFQSGKSTFRGFVCENVVGINTGRSGVTFINLSAGFDHVDSFKRGDHFYLIGDEFKVINGNNDTDVFMLNGNQTSGYIHGYGGDDLVDLSNYAKGITRPLIITVDGYHTSIWTEDIKLNLDQLCSYDINLKLYCNSKVDNAAKLGKFVYQIELDNGNFYTIKHHDLKVQFINQLFNINDINTKSVPNLVEPNNGKFVDMIVERMDTKMKHFPEVLL</sequence>
<protein>
    <submittedName>
        <fullName evidence="2">Uncharacterized protein</fullName>
    </submittedName>
</protein>